<gene>
    <name evidence="2" type="ORF">DB34_14800</name>
</gene>
<dbReference type="EMBL" id="CP013470">
    <property type="protein sequence ID" value="ALR88421.1"/>
    <property type="molecule type" value="Genomic_DNA"/>
</dbReference>
<accession>A0A0S3JPW7</accession>
<sequence>MKKRSDTKEQFKRRVSGQQEKDTPGVQQEGAYWLLGSNATQAGSLHCDLWRGRAIDLALHDAIGVYPVTGWWKTHPGQKRFNDKGRYALVVSISAPGHNVDMHAEISAIVAAKIASMVTS</sequence>
<protein>
    <submittedName>
        <fullName evidence="2">Uncharacterized protein</fullName>
    </submittedName>
</protein>
<geneLocation type="plasmid" evidence="2">
    <name>ApAb3p2</name>
</geneLocation>
<name>A0A0S3JPW7_ACEPA</name>
<keyword evidence="2" id="KW-0614">Plasmid</keyword>
<reference evidence="2" key="1">
    <citation type="submission" date="2015-11" db="EMBL/GenBank/DDBJ databases">
        <title>Plasmid sequences of Acetobacter pasteurianus Ab3.</title>
        <authorList>
            <person name="Xia K."/>
            <person name="Li Y."/>
        </authorList>
    </citation>
    <scope>NUCLEOTIDE SEQUENCE</scope>
    <source>
        <strain evidence="2">Ab3</strain>
        <plasmid evidence="2">ApAb3p2</plasmid>
    </source>
</reference>
<feature type="compositionally biased region" description="Basic and acidic residues" evidence="1">
    <location>
        <begin position="1"/>
        <end position="12"/>
    </location>
</feature>
<feature type="region of interest" description="Disordered" evidence="1">
    <location>
        <begin position="1"/>
        <end position="26"/>
    </location>
</feature>
<dbReference type="GeneID" id="84441935"/>
<evidence type="ECO:0000313" key="2">
    <source>
        <dbReference type="EMBL" id="ALR88421.1"/>
    </source>
</evidence>
<dbReference type="AlphaFoldDB" id="A0A0S3JPW7"/>
<proteinExistence type="predicted"/>
<dbReference type="RefSeq" id="WP_012813198.1">
    <property type="nucleotide sequence ID" value="NZ_CP039847.2"/>
</dbReference>
<organism evidence="2">
    <name type="scientific">Acetobacter pasteurianus</name>
    <name type="common">Acetobacter turbidans</name>
    <dbReference type="NCBI Taxonomy" id="438"/>
    <lineage>
        <taxon>Bacteria</taxon>
        <taxon>Pseudomonadati</taxon>
        <taxon>Pseudomonadota</taxon>
        <taxon>Alphaproteobacteria</taxon>
        <taxon>Acetobacterales</taxon>
        <taxon>Acetobacteraceae</taxon>
        <taxon>Acetobacter</taxon>
    </lineage>
</organism>
<evidence type="ECO:0000256" key="1">
    <source>
        <dbReference type="SAM" id="MobiDB-lite"/>
    </source>
</evidence>